<reference evidence="4 5" key="1">
    <citation type="journal article" date="2023" name="Antonie Van Leeuwenhoek">
        <title>Flavobacterium potami sp. nov., a multi-metal resistance genes harbouring bacterium isolated from shallow river silt.</title>
        <authorList>
            <person name="Li S."/>
            <person name="Mao S."/>
            <person name="Mu W."/>
            <person name="Guo B."/>
            <person name="Li C."/>
            <person name="Zhu Q."/>
            <person name="Hou X."/>
            <person name="Zhao Y."/>
            <person name="Wei S."/>
            <person name="Liu H."/>
            <person name="Liu A."/>
        </authorList>
    </citation>
    <scope>NUCLEOTIDE SEQUENCE [LARGE SCALE GENOMIC DNA]</scope>
    <source>
        <strain evidence="4 5">17A</strain>
    </source>
</reference>
<evidence type="ECO:0000313" key="4">
    <source>
        <dbReference type="EMBL" id="MBZ4034220.1"/>
    </source>
</evidence>
<evidence type="ECO:0000256" key="2">
    <source>
        <dbReference type="ARBA" id="ARBA00022679"/>
    </source>
</evidence>
<accession>A0A9X1H834</accession>
<dbReference type="Proteomes" id="UP001139366">
    <property type="component" value="Unassembled WGS sequence"/>
</dbReference>
<dbReference type="SUPFAM" id="SSF75005">
    <property type="entry name" value="Arabinanase/levansucrase/invertase"/>
    <property type="match status" value="1"/>
</dbReference>
<dbReference type="InterPro" id="IPR007184">
    <property type="entry name" value="Mannoside_phosphorylase"/>
</dbReference>
<dbReference type="GO" id="GO:0016757">
    <property type="term" value="F:glycosyltransferase activity"/>
    <property type="evidence" value="ECO:0007669"/>
    <property type="project" value="UniProtKB-KW"/>
</dbReference>
<dbReference type="Pfam" id="PF04041">
    <property type="entry name" value="Glyco_hydro_130"/>
    <property type="match status" value="2"/>
</dbReference>
<dbReference type="GO" id="GO:0016798">
    <property type="term" value="F:hydrolase activity, acting on glycosyl bonds"/>
    <property type="evidence" value="ECO:0007669"/>
    <property type="project" value="UniProtKB-KW"/>
</dbReference>
<proteinExistence type="inferred from homology"/>
<keyword evidence="4" id="KW-0326">Glycosidase</keyword>
<evidence type="ECO:0000256" key="3">
    <source>
        <dbReference type="ARBA" id="ARBA00024356"/>
    </source>
</evidence>
<keyword evidence="4" id="KW-0378">Hydrolase</keyword>
<name>A0A9X1H834_9FLAO</name>
<dbReference type="PANTHER" id="PTHR34106">
    <property type="entry name" value="GLYCOSIDASE"/>
    <property type="match status" value="1"/>
</dbReference>
<organism evidence="4 5">
    <name type="scientific">Flavobacterium potami</name>
    <dbReference type="NCBI Taxonomy" id="2872310"/>
    <lineage>
        <taxon>Bacteria</taxon>
        <taxon>Pseudomonadati</taxon>
        <taxon>Bacteroidota</taxon>
        <taxon>Flavobacteriia</taxon>
        <taxon>Flavobacteriales</taxon>
        <taxon>Flavobacteriaceae</taxon>
        <taxon>Flavobacterium</taxon>
    </lineage>
</organism>
<dbReference type="EMBL" id="JAINUY010000001">
    <property type="protein sequence ID" value="MBZ4034220.1"/>
    <property type="molecule type" value="Genomic_DNA"/>
</dbReference>
<keyword evidence="1" id="KW-0328">Glycosyltransferase</keyword>
<keyword evidence="5" id="KW-1185">Reference proteome</keyword>
<gene>
    <name evidence="4" type="ORF">K6T82_05545</name>
</gene>
<keyword evidence="2" id="KW-0808">Transferase</keyword>
<dbReference type="PIRSF" id="PIRSF016202">
    <property type="entry name" value="PH1107"/>
    <property type="match status" value="1"/>
</dbReference>
<dbReference type="Gene3D" id="2.115.10.20">
    <property type="entry name" value="Glycosyl hydrolase domain, family 43"/>
    <property type="match status" value="1"/>
</dbReference>
<dbReference type="CDD" id="cd18614">
    <property type="entry name" value="GH130"/>
    <property type="match status" value="1"/>
</dbReference>
<evidence type="ECO:0000313" key="5">
    <source>
        <dbReference type="Proteomes" id="UP001139366"/>
    </source>
</evidence>
<dbReference type="InterPro" id="IPR023296">
    <property type="entry name" value="Glyco_hydro_beta-prop_sf"/>
</dbReference>
<dbReference type="RefSeq" id="WP_223704936.1">
    <property type="nucleotide sequence ID" value="NZ_JAINUY010000001.1"/>
</dbReference>
<comment type="similarity">
    <text evidence="3">Belongs to the glycosyl hydrolase 130 family.</text>
</comment>
<sequence length="343" mass="38916">MKLIKCTQNPVLSPNPNNYWENLVVCNPGVWYENGTFYMLYRAAGDDEDHFIRVGLATSTDGINFKRESDEPVFGPSSNGPDMGGVEDPRIIKFGNEYYVTYAYRPFPPGRYWTFPHDVINLPVTGPDAPAVYKLNIANSGLAVTTDFKNFRRLGRITTSNLDDRDVILFPEKINGKYAMLHRPKQWIGAEYGCDYPAIWIRYSDDLMVWEEKSTLLLSGRNGTWEEKIGGSTPPLRTDDGWLLIYHGVENGGNGYYRVGVALLDLEDPTKVTARLEDWIMEPEHDYEIEGFYKGCVFPTGNMIVDNILYVYYGAADKYVGLATCDINDLLKTLKDSKNENSK</sequence>
<dbReference type="PANTHER" id="PTHR34106:SF5">
    <property type="entry name" value="GLYCOSIDASE"/>
    <property type="match status" value="1"/>
</dbReference>
<evidence type="ECO:0000256" key="1">
    <source>
        <dbReference type="ARBA" id="ARBA00022676"/>
    </source>
</evidence>
<comment type="caution">
    <text evidence="4">The sequence shown here is derived from an EMBL/GenBank/DDBJ whole genome shotgun (WGS) entry which is preliminary data.</text>
</comment>
<protein>
    <submittedName>
        <fullName evidence="4">Glycosidase</fullName>
    </submittedName>
</protein>
<dbReference type="AlphaFoldDB" id="A0A9X1H834"/>